<accession>A0A210R5T2</accession>
<evidence type="ECO:0000256" key="4">
    <source>
        <dbReference type="SAM" id="MobiDB-lite"/>
    </source>
</evidence>
<proteinExistence type="inferred from homology"/>
<keyword evidence="3" id="KW-0539">Nucleus</keyword>
<comment type="caution">
    <text evidence="5">The sequence shown here is derived from an EMBL/GenBank/DDBJ whole genome shotgun (WGS) entry which is preliminary data.</text>
</comment>
<dbReference type="PANTHER" id="PTHR13471:SF0">
    <property type="entry name" value="NUCLEAR EXOSOME REGULATOR NRDE2"/>
    <property type="match status" value="1"/>
</dbReference>
<dbReference type="EMBL" id="NEDP02000201">
    <property type="protein sequence ID" value="OWF56409.1"/>
    <property type="molecule type" value="Genomic_DNA"/>
</dbReference>
<evidence type="ECO:0000256" key="3">
    <source>
        <dbReference type="ARBA" id="ARBA00023242"/>
    </source>
</evidence>
<feature type="compositionally biased region" description="Basic residues" evidence="4">
    <location>
        <begin position="111"/>
        <end position="136"/>
    </location>
</feature>
<organism evidence="5 6">
    <name type="scientific">Mizuhopecten yessoensis</name>
    <name type="common">Japanese scallop</name>
    <name type="synonym">Patinopecten yessoensis</name>
    <dbReference type="NCBI Taxonomy" id="6573"/>
    <lineage>
        <taxon>Eukaryota</taxon>
        <taxon>Metazoa</taxon>
        <taxon>Spiralia</taxon>
        <taxon>Lophotrochozoa</taxon>
        <taxon>Mollusca</taxon>
        <taxon>Bivalvia</taxon>
        <taxon>Autobranchia</taxon>
        <taxon>Pteriomorphia</taxon>
        <taxon>Pectinida</taxon>
        <taxon>Pectinoidea</taxon>
        <taxon>Pectinidae</taxon>
        <taxon>Mizuhopecten</taxon>
    </lineage>
</organism>
<comment type="subcellular location">
    <subcellularLocation>
        <location evidence="1">Nucleus</location>
    </subcellularLocation>
</comment>
<dbReference type="InterPro" id="IPR013633">
    <property type="entry name" value="NRDE-2"/>
</dbReference>
<dbReference type="STRING" id="6573.A0A210R5T2"/>
<dbReference type="InterPro" id="IPR011990">
    <property type="entry name" value="TPR-like_helical_dom_sf"/>
</dbReference>
<evidence type="ECO:0000313" key="5">
    <source>
        <dbReference type="EMBL" id="OWF56409.1"/>
    </source>
</evidence>
<reference evidence="5 6" key="1">
    <citation type="journal article" date="2017" name="Nat. Ecol. Evol.">
        <title>Scallop genome provides insights into evolution of bilaterian karyotype and development.</title>
        <authorList>
            <person name="Wang S."/>
            <person name="Zhang J."/>
            <person name="Jiao W."/>
            <person name="Li J."/>
            <person name="Xun X."/>
            <person name="Sun Y."/>
            <person name="Guo X."/>
            <person name="Huan P."/>
            <person name="Dong B."/>
            <person name="Zhang L."/>
            <person name="Hu X."/>
            <person name="Sun X."/>
            <person name="Wang J."/>
            <person name="Zhao C."/>
            <person name="Wang Y."/>
            <person name="Wang D."/>
            <person name="Huang X."/>
            <person name="Wang R."/>
            <person name="Lv J."/>
            <person name="Li Y."/>
            <person name="Zhang Z."/>
            <person name="Liu B."/>
            <person name="Lu W."/>
            <person name="Hui Y."/>
            <person name="Liang J."/>
            <person name="Zhou Z."/>
            <person name="Hou R."/>
            <person name="Li X."/>
            <person name="Liu Y."/>
            <person name="Li H."/>
            <person name="Ning X."/>
            <person name="Lin Y."/>
            <person name="Zhao L."/>
            <person name="Xing Q."/>
            <person name="Dou J."/>
            <person name="Li Y."/>
            <person name="Mao J."/>
            <person name="Guo H."/>
            <person name="Dou H."/>
            <person name="Li T."/>
            <person name="Mu C."/>
            <person name="Jiang W."/>
            <person name="Fu Q."/>
            <person name="Fu X."/>
            <person name="Miao Y."/>
            <person name="Liu J."/>
            <person name="Yu Q."/>
            <person name="Li R."/>
            <person name="Liao H."/>
            <person name="Li X."/>
            <person name="Kong Y."/>
            <person name="Jiang Z."/>
            <person name="Chourrout D."/>
            <person name="Li R."/>
            <person name="Bao Z."/>
        </authorList>
    </citation>
    <scope>NUCLEOTIDE SEQUENCE [LARGE SCALE GENOMIC DNA]</scope>
    <source>
        <strain evidence="5 6">PY_sf001</strain>
    </source>
</reference>
<gene>
    <name evidence="5" type="ORF">KP79_PYT09571</name>
</gene>
<dbReference type="OrthoDB" id="297219at2759"/>
<dbReference type="Gene3D" id="1.25.40.10">
    <property type="entry name" value="Tetratricopeptide repeat domain"/>
    <property type="match status" value="1"/>
</dbReference>
<evidence type="ECO:0000313" key="6">
    <source>
        <dbReference type="Proteomes" id="UP000242188"/>
    </source>
</evidence>
<feature type="region of interest" description="Disordered" evidence="4">
    <location>
        <begin position="1"/>
        <end position="149"/>
    </location>
</feature>
<sequence>MPLFPILDQPKENEQSQQLFPGADVQTDTGDDHVTPGGFDWLSNKSYQSEPTSQTVTQTPDSPVQTIAPPEVSFDSPEHSPFGHTGSKRQKEDKARSGASDEDDEKDSVVKKHRKKVKKEKHKHKSKKHKHRRSRSRSPAAVYSKVTEKQSKVFQHGDKVFIDEIPGMEAEDAYRIDRKPNQNNYIYGSVVDRHVAKFRRHIDICLAAEDQPTVSLRVAKDQGRQAKTHNRYYNRENRKILRSAPQGVLLTNKENWSGADGAKEFIPVNKINPAGKNQEDNLLRGDVRDQLMDVKSMAYVQGAGVVPPEQEDNPIQKSYLWQKNADYNRRLRENPKDVSLWLEFVNFQDRFLYEDISDESHSGSINVKKLPKQVIHEKKVMILQKAMEMNSSCVSLKLRYLELCQNSLEVAEVNKEFESLLFVYPTDTALWRRYLLYNQSHLATFSVTRVCKLYTTCIQKLIGYQEGSVISRGSTEGLDRDMLDLFVQFCCFLRQTGHMEKAVGCFQALIEFNLFCPPSLESSRHQDKQNVFESFWDSGISRVGENNAKGWRYWSEHPEDVHTSASVTLDTDIQQEEQELLALKDPKWRMWLNLELLRESVHLLPWRPDVSKDETEEDCQDMERLVLFDDISGVLFTLPKWLQFEAALQFFLFLGVDTSSGFMLTSVSSVDHQCNLDRVSQIFDKDLIPQCHGNIKVTSLVKTYINSLLEQMITYFDDDVSSHTLLTAMRLRFFKQCIGDSSNGLKQLKKFGKSMLKEARNRSNLYVWSEYTTLLWTVGGPLEARPVVETALSMHSGSGLSVDVDPGTRCGLVRLHRILAEIVLKFPSRELPVCGERILDKESDKSKIEARWGLQCLVKGKNIKDPHPFENPLICSWTMKKMMAVFDSYVENLKSDVCGNSGKCVLTLQVFCEFTRCCVLYAWLTQADLLRESITIVDRALSQVQLLLPNCQSPFPDSEQPRCEPQTSNCLRVLEELHKIKIRMVVCHMSSLSAPLNCLRSAINAALSDFPCNSHFLWLFTQTELKMNVSGRLNRFFSHRLKEGAQPVLLLMAVLSQVKKLRDVEEQLRKDNTRKQGEDGEVLIPETSMIHRIRTYCDVGKDSVLAQNCPLFWRLCLYTEMKYGKRERAKGMFYQALQHCPWAKVLYLDGVSMFGEENLDSVTDLLMEKELRLQIPLEEVDILLE</sequence>
<name>A0A210R5T2_MIZYE</name>
<evidence type="ECO:0000256" key="1">
    <source>
        <dbReference type="ARBA" id="ARBA00004123"/>
    </source>
</evidence>
<evidence type="ECO:0000256" key="2">
    <source>
        <dbReference type="ARBA" id="ARBA00009265"/>
    </source>
</evidence>
<dbReference type="Proteomes" id="UP000242188">
    <property type="component" value="Unassembled WGS sequence"/>
</dbReference>
<feature type="compositionally biased region" description="Polar residues" evidence="4">
    <location>
        <begin position="43"/>
        <end position="65"/>
    </location>
</feature>
<dbReference type="GO" id="GO:0031048">
    <property type="term" value="P:regulatory ncRNA-mediated heterochromatin formation"/>
    <property type="evidence" value="ECO:0007669"/>
    <property type="project" value="TreeGrafter"/>
</dbReference>
<dbReference type="AlphaFoldDB" id="A0A210R5T2"/>
<comment type="similarity">
    <text evidence="2">Belongs to the NRDE2 family.</text>
</comment>
<dbReference type="GO" id="GO:1902369">
    <property type="term" value="P:negative regulation of RNA catabolic process"/>
    <property type="evidence" value="ECO:0007669"/>
    <property type="project" value="TreeGrafter"/>
</dbReference>
<dbReference type="SUPFAM" id="SSF48452">
    <property type="entry name" value="TPR-like"/>
    <property type="match status" value="1"/>
</dbReference>
<protein>
    <submittedName>
        <fullName evidence="5">Protein NRDE2-like</fullName>
    </submittedName>
</protein>
<keyword evidence="6" id="KW-1185">Reference proteome</keyword>
<dbReference type="PANTHER" id="PTHR13471">
    <property type="entry name" value="TETRATRICOPEPTIDE-LIKE HELICAL"/>
    <property type="match status" value="1"/>
</dbReference>
<dbReference type="Pfam" id="PF08424">
    <property type="entry name" value="NRDE-2"/>
    <property type="match status" value="1"/>
</dbReference>
<dbReference type="GO" id="GO:0071013">
    <property type="term" value="C:catalytic step 2 spliceosome"/>
    <property type="evidence" value="ECO:0007669"/>
    <property type="project" value="TreeGrafter"/>
</dbReference>